<evidence type="ECO:0000313" key="2">
    <source>
        <dbReference type="Proteomes" id="UP000294829"/>
    </source>
</evidence>
<comment type="caution">
    <text evidence="1">The sequence shown here is derived from an EMBL/GenBank/DDBJ whole genome shotgun (WGS) entry which is preliminary data.</text>
</comment>
<protein>
    <recommendedName>
        <fullName evidence="3">MerR family transcriptional regulator</fullName>
    </recommendedName>
</protein>
<dbReference type="Gene3D" id="1.10.1660.10">
    <property type="match status" value="1"/>
</dbReference>
<gene>
    <name evidence="1" type="ORF">E2I14_04780</name>
</gene>
<dbReference type="RefSeq" id="WP_133325987.1">
    <property type="nucleotide sequence ID" value="NZ_SMYL01000002.1"/>
</dbReference>
<evidence type="ECO:0000313" key="1">
    <source>
        <dbReference type="EMBL" id="TDK67088.1"/>
    </source>
</evidence>
<name>A0A4V3AV21_9BURK</name>
<organism evidence="1 2">
    <name type="scientific">Sapientia aquatica</name>
    <dbReference type="NCBI Taxonomy" id="1549640"/>
    <lineage>
        <taxon>Bacteria</taxon>
        <taxon>Pseudomonadati</taxon>
        <taxon>Pseudomonadota</taxon>
        <taxon>Betaproteobacteria</taxon>
        <taxon>Burkholderiales</taxon>
        <taxon>Oxalobacteraceae</taxon>
        <taxon>Sapientia</taxon>
    </lineage>
</organism>
<dbReference type="OrthoDB" id="8776701at2"/>
<dbReference type="AlphaFoldDB" id="A0A4V3AV21"/>
<dbReference type="Proteomes" id="UP000294829">
    <property type="component" value="Unassembled WGS sequence"/>
</dbReference>
<evidence type="ECO:0008006" key="3">
    <source>
        <dbReference type="Google" id="ProtNLM"/>
    </source>
</evidence>
<dbReference type="EMBL" id="SMYL01000002">
    <property type="protein sequence ID" value="TDK67088.1"/>
    <property type="molecule type" value="Genomic_DNA"/>
</dbReference>
<accession>A0A4V3AV21</accession>
<dbReference type="Pfam" id="PF13591">
    <property type="entry name" value="MerR_2"/>
    <property type="match status" value="1"/>
</dbReference>
<keyword evidence="2" id="KW-1185">Reference proteome</keyword>
<reference evidence="1 2" key="1">
    <citation type="submission" date="2019-03" db="EMBL/GenBank/DDBJ databases">
        <title>Sapientia aquatica gen. nov., sp. nov., isolated from a crater lake.</title>
        <authorList>
            <person name="Felfoldi T."/>
            <person name="Szabo A."/>
            <person name="Toth E."/>
            <person name="Schumann P."/>
            <person name="Keki Z."/>
            <person name="Marialigeti K."/>
            <person name="Mathe I."/>
        </authorList>
    </citation>
    <scope>NUCLEOTIDE SEQUENCE [LARGE SCALE GENOMIC DNA]</scope>
    <source>
        <strain evidence="1 2">SA-152</strain>
    </source>
</reference>
<proteinExistence type="predicted"/>
<sequence>MTLYSDIALNADSVYLNEAGTLSISSLIELSGLTQLELDGLIDIGVITPIMPSIAAAPYFQLRYIVTTQTARRLIDDFELDLNGMLLAMTLIEQIKLLEQQLGTAPIKRSAPAQLEMDLAC</sequence>